<comment type="caution">
    <text evidence="8">The sequence shown here is derived from an EMBL/GenBank/DDBJ whole genome shotgun (WGS) entry which is preliminary data.</text>
</comment>
<evidence type="ECO:0000313" key="9">
    <source>
        <dbReference type="Proteomes" id="UP000019141"/>
    </source>
</evidence>
<feature type="domain" description="Thiamine pyrophosphate enzyme TPP-binding" evidence="6">
    <location>
        <begin position="387"/>
        <end position="531"/>
    </location>
</feature>
<dbReference type="Pfam" id="PF00205">
    <property type="entry name" value="TPP_enzyme_M"/>
    <property type="match status" value="1"/>
</dbReference>
<dbReference type="EMBL" id="AZHW01000823">
    <property type="protein sequence ID" value="ETW96184.1"/>
    <property type="molecule type" value="Genomic_DNA"/>
</dbReference>
<dbReference type="InterPro" id="IPR000399">
    <property type="entry name" value="TPP-bd_CS"/>
</dbReference>
<dbReference type="InterPro" id="IPR012001">
    <property type="entry name" value="Thiamin_PyroP_enz_TPP-bd_dom"/>
</dbReference>
<dbReference type="GO" id="GO:0030976">
    <property type="term" value="F:thiamine pyrophosphate binding"/>
    <property type="evidence" value="ECO:0007669"/>
    <property type="project" value="InterPro"/>
</dbReference>
<dbReference type="NCBIfam" id="NF004807">
    <property type="entry name" value="PRK06154.1"/>
    <property type="match status" value="1"/>
</dbReference>
<evidence type="ECO:0000259" key="5">
    <source>
        <dbReference type="Pfam" id="PF00205"/>
    </source>
</evidence>
<dbReference type="SUPFAM" id="SSF52518">
    <property type="entry name" value="Thiamin diphosphate-binding fold (THDP-binding)"/>
    <property type="match status" value="2"/>
</dbReference>
<keyword evidence="3 4" id="KW-0786">Thiamine pyrophosphate</keyword>
<dbReference type="GO" id="GO:0009099">
    <property type="term" value="P:L-valine biosynthetic process"/>
    <property type="evidence" value="ECO:0007669"/>
    <property type="project" value="TreeGrafter"/>
</dbReference>
<dbReference type="GO" id="GO:0005948">
    <property type="term" value="C:acetolactate synthase complex"/>
    <property type="evidence" value="ECO:0007669"/>
    <property type="project" value="TreeGrafter"/>
</dbReference>
<dbReference type="InterPro" id="IPR012000">
    <property type="entry name" value="Thiamin_PyroP_enz_cen_dom"/>
</dbReference>
<name>W4LE20_ENTF1</name>
<dbReference type="PROSITE" id="PS00187">
    <property type="entry name" value="TPP_ENZYMES"/>
    <property type="match status" value="1"/>
</dbReference>
<dbReference type="AlphaFoldDB" id="W4LE20"/>
<dbReference type="Pfam" id="PF02775">
    <property type="entry name" value="TPP_enzyme_C"/>
    <property type="match status" value="1"/>
</dbReference>
<evidence type="ECO:0000256" key="2">
    <source>
        <dbReference type="ARBA" id="ARBA00007812"/>
    </source>
</evidence>
<dbReference type="Proteomes" id="UP000019141">
    <property type="component" value="Unassembled WGS sequence"/>
</dbReference>
<dbReference type="GO" id="GO:0009097">
    <property type="term" value="P:isoleucine biosynthetic process"/>
    <property type="evidence" value="ECO:0007669"/>
    <property type="project" value="TreeGrafter"/>
</dbReference>
<evidence type="ECO:0000256" key="3">
    <source>
        <dbReference type="ARBA" id="ARBA00023052"/>
    </source>
</evidence>
<comment type="similarity">
    <text evidence="2 4">Belongs to the TPP enzyme family.</text>
</comment>
<comment type="cofactor">
    <cofactor evidence="1">
        <name>thiamine diphosphate</name>
        <dbReference type="ChEBI" id="CHEBI:58937"/>
    </cofactor>
</comment>
<dbReference type="GO" id="GO:0003984">
    <property type="term" value="F:acetolactate synthase activity"/>
    <property type="evidence" value="ECO:0007669"/>
    <property type="project" value="TreeGrafter"/>
</dbReference>
<feature type="domain" description="Thiamine pyrophosphate enzyme N-terminal TPP-binding" evidence="7">
    <location>
        <begin position="1"/>
        <end position="104"/>
    </location>
</feature>
<evidence type="ECO:0000259" key="6">
    <source>
        <dbReference type="Pfam" id="PF02775"/>
    </source>
</evidence>
<organism evidence="8 9">
    <name type="scientific">Entotheonella factor</name>
    <dbReference type="NCBI Taxonomy" id="1429438"/>
    <lineage>
        <taxon>Bacteria</taxon>
        <taxon>Pseudomonadati</taxon>
        <taxon>Nitrospinota/Tectimicrobiota group</taxon>
        <taxon>Candidatus Tectimicrobiota</taxon>
        <taxon>Candidatus Entotheonellia</taxon>
        <taxon>Candidatus Entotheonellales</taxon>
        <taxon>Candidatus Entotheonellaceae</taxon>
        <taxon>Candidatus Entotheonella</taxon>
    </lineage>
</organism>
<dbReference type="SUPFAM" id="SSF52467">
    <property type="entry name" value="DHS-like NAD/FAD-binding domain"/>
    <property type="match status" value="1"/>
</dbReference>
<sequence>MRTIDAIARILKQEGIEYLSAFPTTPVIEAAAVAGIRPIICRQERVGVGIGDGYARVTNGRPPGVFAMQYGPGAENAYAGVATSFSDAVPILFLPLGHPRDREGVYPLFSSMKSFDSVTKYIEQINSPARVVETMWRAFAALKRGRPGPVMVEIPADVAVEEVDPAIVDGYQSPKPATMGGNAQDILEAAKVLLDAEHPVIHAGQGVLYAEATDELVELAELIQAPVMTTMAGKSAFPEKHPLALGSGSGVMSRPVYHFMSRADVVFGIGTSLTKHGMVMNVPSGKTLIQATNDPIDLDKNYAVDYPILGDAKLVLRQFIEACQELLSTRQRGDRQVAAEIANVRDVWLGEWMPTLTSNQAPMTPYRVIWEFMQTINSDEAIVTHDSGSPRDQLMPFYQAGGPRTYLGWGKSHGLGTGLGLNIGAKLADPNKFVVNFMGDAAFGMTGLDFETAARSGIPILTVVLNNNTMAIETSAMAESHELYNTRDLGGNYADLGKAMGGWAERVTDPADISAAFLRAKKVTEDGRAALLEFMTNEEQAFSHRRAF</sequence>
<dbReference type="Gene3D" id="3.40.50.970">
    <property type="match status" value="2"/>
</dbReference>
<keyword evidence="9" id="KW-1185">Reference proteome</keyword>
<gene>
    <name evidence="8" type="ORF">ETSY1_27615</name>
</gene>
<dbReference type="PANTHER" id="PTHR18968">
    <property type="entry name" value="THIAMINE PYROPHOSPHATE ENZYMES"/>
    <property type="match status" value="1"/>
</dbReference>
<evidence type="ECO:0000256" key="4">
    <source>
        <dbReference type="RuleBase" id="RU362132"/>
    </source>
</evidence>
<protein>
    <recommendedName>
        <fullName evidence="10">Thiamine pyrophosphate-requiring protein</fullName>
    </recommendedName>
</protein>
<accession>W4LE20</accession>
<feature type="domain" description="Thiamine pyrophosphate enzyme central" evidence="5">
    <location>
        <begin position="188"/>
        <end position="318"/>
    </location>
</feature>
<reference evidence="8 9" key="1">
    <citation type="journal article" date="2014" name="Nature">
        <title>An environmental bacterial taxon with a large and distinct metabolic repertoire.</title>
        <authorList>
            <person name="Wilson M.C."/>
            <person name="Mori T."/>
            <person name="Ruckert C."/>
            <person name="Uria A.R."/>
            <person name="Helf M.J."/>
            <person name="Takada K."/>
            <person name="Gernert C."/>
            <person name="Steffens U.A."/>
            <person name="Heycke N."/>
            <person name="Schmitt S."/>
            <person name="Rinke C."/>
            <person name="Helfrich E.J."/>
            <person name="Brachmann A.O."/>
            <person name="Gurgui C."/>
            <person name="Wakimoto T."/>
            <person name="Kracht M."/>
            <person name="Crusemann M."/>
            <person name="Hentschel U."/>
            <person name="Abe I."/>
            <person name="Matsunaga S."/>
            <person name="Kalinowski J."/>
            <person name="Takeyama H."/>
            <person name="Piel J."/>
        </authorList>
    </citation>
    <scope>NUCLEOTIDE SEQUENCE [LARGE SCALE GENOMIC DNA]</scope>
    <source>
        <strain evidence="9">TSY1</strain>
    </source>
</reference>
<dbReference type="InterPro" id="IPR011766">
    <property type="entry name" value="TPP_enzyme_TPP-bd"/>
</dbReference>
<evidence type="ECO:0000259" key="7">
    <source>
        <dbReference type="Pfam" id="PF02776"/>
    </source>
</evidence>
<dbReference type="InterPro" id="IPR045229">
    <property type="entry name" value="TPP_enz"/>
</dbReference>
<proteinExistence type="inferred from homology"/>
<evidence type="ECO:0000313" key="8">
    <source>
        <dbReference type="EMBL" id="ETW96184.1"/>
    </source>
</evidence>
<dbReference type="GO" id="GO:0050660">
    <property type="term" value="F:flavin adenine dinucleotide binding"/>
    <property type="evidence" value="ECO:0007669"/>
    <property type="project" value="TreeGrafter"/>
</dbReference>
<dbReference type="PANTHER" id="PTHR18968:SF13">
    <property type="entry name" value="ACETOLACTATE SYNTHASE CATALYTIC SUBUNIT, MITOCHONDRIAL"/>
    <property type="match status" value="1"/>
</dbReference>
<dbReference type="InterPro" id="IPR029035">
    <property type="entry name" value="DHS-like_NAD/FAD-binding_dom"/>
</dbReference>
<dbReference type="GO" id="GO:0000287">
    <property type="term" value="F:magnesium ion binding"/>
    <property type="evidence" value="ECO:0007669"/>
    <property type="project" value="InterPro"/>
</dbReference>
<dbReference type="Pfam" id="PF02776">
    <property type="entry name" value="TPP_enzyme_N"/>
    <property type="match status" value="1"/>
</dbReference>
<dbReference type="Gene3D" id="3.40.50.1220">
    <property type="entry name" value="TPP-binding domain"/>
    <property type="match status" value="1"/>
</dbReference>
<dbReference type="HOGENOM" id="CLU_013748_3_1_7"/>
<evidence type="ECO:0000256" key="1">
    <source>
        <dbReference type="ARBA" id="ARBA00001964"/>
    </source>
</evidence>
<dbReference type="InterPro" id="IPR029061">
    <property type="entry name" value="THDP-binding"/>
</dbReference>
<evidence type="ECO:0008006" key="10">
    <source>
        <dbReference type="Google" id="ProtNLM"/>
    </source>
</evidence>
<dbReference type="CDD" id="cd07035">
    <property type="entry name" value="TPP_PYR_POX_like"/>
    <property type="match status" value="1"/>
</dbReference>